<evidence type="ECO:0000313" key="6">
    <source>
        <dbReference type="EMBL" id="CAB4788626.1"/>
    </source>
</evidence>
<dbReference type="SUPFAM" id="SSF51735">
    <property type="entry name" value="NAD(P)-binding Rossmann-fold domains"/>
    <property type="match status" value="1"/>
</dbReference>
<dbReference type="InterPro" id="IPR036291">
    <property type="entry name" value="NAD(P)-bd_dom_sf"/>
</dbReference>
<sequence>MRAVVLQGPRSVSVENVPDPTLLGADSAIIAVERTAICGSDLHLYHGEIGSQGIQLGHEFVGTIVETGPDVRRVKKGDRVLVSAVVGCGHCDPCLARDPVLCTGGGPRVFGTTLEFHGGQAEFCAVPAADSCCLAIPDNVSLEQSVLLTDILPTGYTGAMNANIKPGSTVVVFGLGPVGVFALQTAKLYGPSRILAVDRVPERLARAAALGAEPIDASDGQAVAKILDATKGRGVDSAIEAVGADATITDAILSVAAGGTISVIGVNMNMEFPYPMPLAFMKRLTLKAALVSVPATWDHLVPLIANGKLQPEEVFTHRLPLSQAAEGYRIFDKREDGVLKVLLDPSK</sequence>
<gene>
    <name evidence="6" type="ORF">UFOPK3001_00038</name>
    <name evidence="7" type="ORF">UFOPK3954_01889</name>
</gene>
<evidence type="ECO:0000256" key="3">
    <source>
        <dbReference type="ARBA" id="ARBA00022833"/>
    </source>
</evidence>
<dbReference type="SMART" id="SM00829">
    <property type="entry name" value="PKS_ER"/>
    <property type="match status" value="1"/>
</dbReference>
<keyword evidence="2" id="KW-0479">Metal-binding</keyword>
<evidence type="ECO:0000259" key="5">
    <source>
        <dbReference type="SMART" id="SM00829"/>
    </source>
</evidence>
<keyword evidence="3" id="KW-0862">Zinc</keyword>
<feature type="domain" description="Enoyl reductase (ER)" evidence="5">
    <location>
        <begin position="8"/>
        <end position="343"/>
    </location>
</feature>
<dbReference type="GO" id="GO:0008270">
    <property type="term" value="F:zinc ion binding"/>
    <property type="evidence" value="ECO:0007669"/>
    <property type="project" value="InterPro"/>
</dbReference>
<organism evidence="6">
    <name type="scientific">freshwater metagenome</name>
    <dbReference type="NCBI Taxonomy" id="449393"/>
    <lineage>
        <taxon>unclassified sequences</taxon>
        <taxon>metagenomes</taxon>
        <taxon>ecological metagenomes</taxon>
    </lineage>
</organism>
<dbReference type="InterPro" id="IPR013154">
    <property type="entry name" value="ADH-like_N"/>
</dbReference>
<dbReference type="Pfam" id="PF00107">
    <property type="entry name" value="ADH_zinc_N"/>
    <property type="match status" value="1"/>
</dbReference>
<protein>
    <submittedName>
        <fullName evidence="6">Unannotated protein</fullName>
    </submittedName>
</protein>
<dbReference type="PANTHER" id="PTHR42813:SF2">
    <property type="entry name" value="DEHYDROGENASE, ZINC-CONTAINING, PUTATIVE (AFU_ORTHOLOGUE AFUA_2G02810)-RELATED"/>
    <property type="match status" value="1"/>
</dbReference>
<dbReference type="PROSITE" id="PS00059">
    <property type="entry name" value="ADH_ZINC"/>
    <property type="match status" value="1"/>
</dbReference>
<keyword evidence="4" id="KW-0560">Oxidoreductase</keyword>
<comment type="cofactor">
    <cofactor evidence="1">
        <name>Zn(2+)</name>
        <dbReference type="ChEBI" id="CHEBI:29105"/>
    </cofactor>
</comment>
<accession>A0A6J6WZP9</accession>
<dbReference type="InterPro" id="IPR011032">
    <property type="entry name" value="GroES-like_sf"/>
</dbReference>
<dbReference type="PANTHER" id="PTHR42813">
    <property type="entry name" value="ZINC-TYPE ALCOHOL DEHYDROGENASE-LIKE"/>
    <property type="match status" value="1"/>
</dbReference>
<proteinExistence type="predicted"/>
<name>A0A6J6WZP9_9ZZZZ</name>
<dbReference type="Pfam" id="PF08240">
    <property type="entry name" value="ADH_N"/>
    <property type="match status" value="1"/>
</dbReference>
<evidence type="ECO:0000256" key="2">
    <source>
        <dbReference type="ARBA" id="ARBA00022723"/>
    </source>
</evidence>
<dbReference type="InterPro" id="IPR020843">
    <property type="entry name" value="ER"/>
</dbReference>
<reference evidence="6" key="1">
    <citation type="submission" date="2020-05" db="EMBL/GenBank/DDBJ databases">
        <authorList>
            <person name="Chiriac C."/>
            <person name="Salcher M."/>
            <person name="Ghai R."/>
            <person name="Kavagutti S V."/>
        </authorList>
    </citation>
    <scope>NUCLEOTIDE SEQUENCE</scope>
</reference>
<dbReference type="GO" id="GO:0016491">
    <property type="term" value="F:oxidoreductase activity"/>
    <property type="evidence" value="ECO:0007669"/>
    <property type="project" value="UniProtKB-KW"/>
</dbReference>
<dbReference type="Gene3D" id="3.90.180.10">
    <property type="entry name" value="Medium-chain alcohol dehydrogenases, catalytic domain"/>
    <property type="match status" value="1"/>
</dbReference>
<evidence type="ECO:0000313" key="7">
    <source>
        <dbReference type="EMBL" id="CAB5003531.1"/>
    </source>
</evidence>
<dbReference type="EMBL" id="CAFAAJ010000002">
    <property type="protein sequence ID" value="CAB4788626.1"/>
    <property type="molecule type" value="Genomic_DNA"/>
</dbReference>
<dbReference type="AlphaFoldDB" id="A0A6J6WZP9"/>
<evidence type="ECO:0000256" key="1">
    <source>
        <dbReference type="ARBA" id="ARBA00001947"/>
    </source>
</evidence>
<dbReference type="EMBL" id="CAFBON010000235">
    <property type="protein sequence ID" value="CAB5003531.1"/>
    <property type="molecule type" value="Genomic_DNA"/>
</dbReference>
<dbReference type="Gene3D" id="3.40.50.720">
    <property type="entry name" value="NAD(P)-binding Rossmann-like Domain"/>
    <property type="match status" value="1"/>
</dbReference>
<dbReference type="InterPro" id="IPR002328">
    <property type="entry name" value="ADH_Zn_CS"/>
</dbReference>
<dbReference type="SUPFAM" id="SSF50129">
    <property type="entry name" value="GroES-like"/>
    <property type="match status" value="1"/>
</dbReference>
<dbReference type="InterPro" id="IPR013149">
    <property type="entry name" value="ADH-like_C"/>
</dbReference>
<evidence type="ECO:0000256" key="4">
    <source>
        <dbReference type="ARBA" id="ARBA00023002"/>
    </source>
</evidence>